<accession>A0ABR2HDW0</accession>
<dbReference type="PANTHER" id="PTHR43358:SF4">
    <property type="entry name" value="ALPHA_BETA HYDROLASE FOLD-1 DOMAIN-CONTAINING PROTEIN"/>
    <property type="match status" value="1"/>
</dbReference>
<dbReference type="InterPro" id="IPR022742">
    <property type="entry name" value="Hydrolase_4"/>
</dbReference>
<dbReference type="PANTHER" id="PTHR43358">
    <property type="entry name" value="ALPHA/BETA-HYDROLASE"/>
    <property type="match status" value="1"/>
</dbReference>
<gene>
    <name evidence="2" type="ORF">M9Y10_021114</name>
</gene>
<evidence type="ECO:0000259" key="1">
    <source>
        <dbReference type="Pfam" id="PF12146"/>
    </source>
</evidence>
<dbReference type="InterPro" id="IPR029058">
    <property type="entry name" value="AB_hydrolase_fold"/>
</dbReference>
<evidence type="ECO:0000313" key="3">
    <source>
        <dbReference type="Proteomes" id="UP001470230"/>
    </source>
</evidence>
<protein>
    <recommendedName>
        <fullName evidence="1">Serine aminopeptidase S33 domain-containing protein</fullName>
    </recommendedName>
</protein>
<keyword evidence="3" id="KW-1185">Reference proteome</keyword>
<dbReference type="Gene3D" id="3.40.50.1820">
    <property type="entry name" value="alpha/beta hydrolase"/>
    <property type="match status" value="1"/>
</dbReference>
<name>A0ABR2HDW0_9EUKA</name>
<sequence length="354" mass="39970">MEFIELAQQAVDAVIRPPRREYDLYTFPILLRTDDGYQYHRYPINFINERNQKIVGSIYKDISTDIMSGGPCVIYLHGNASSQLEGLFLIPNLCQYGITVYLYDAAGCGQSEGDYISLGFYESQDMRFLISNLEINFNLGPFILWGRSMGAATAVMTRHPSVSGIIVDSTFSKLYDLILSITATMKFPSILGKIAVFFLNMSVKDCADFDMNDVSPLKSAKMICNPPLVIGHAANDDFIPFNQAKEIFENYSNMDKVFVELSNGHNGSRSHEWYKICFSFIFEKLNLRPLGFVIRKFKGMLSRAHFSDAMDMIQYQEHDIPGQSVIVDNSVVESIMHCTFFSSSGEGEAEEEGF</sequence>
<dbReference type="InterPro" id="IPR052920">
    <property type="entry name" value="DNA-binding_regulatory"/>
</dbReference>
<dbReference type="Pfam" id="PF12146">
    <property type="entry name" value="Hydrolase_4"/>
    <property type="match status" value="1"/>
</dbReference>
<feature type="domain" description="Serine aminopeptidase S33" evidence="1">
    <location>
        <begin position="73"/>
        <end position="181"/>
    </location>
</feature>
<evidence type="ECO:0000313" key="2">
    <source>
        <dbReference type="EMBL" id="KAK8844941.1"/>
    </source>
</evidence>
<proteinExistence type="predicted"/>
<reference evidence="2 3" key="1">
    <citation type="submission" date="2024-04" db="EMBL/GenBank/DDBJ databases">
        <title>Tritrichomonas musculus Genome.</title>
        <authorList>
            <person name="Alves-Ferreira E."/>
            <person name="Grigg M."/>
            <person name="Lorenzi H."/>
            <person name="Galac M."/>
        </authorList>
    </citation>
    <scope>NUCLEOTIDE SEQUENCE [LARGE SCALE GENOMIC DNA]</scope>
    <source>
        <strain evidence="2 3">EAF2021</strain>
    </source>
</reference>
<dbReference type="Proteomes" id="UP001470230">
    <property type="component" value="Unassembled WGS sequence"/>
</dbReference>
<comment type="caution">
    <text evidence="2">The sequence shown here is derived from an EMBL/GenBank/DDBJ whole genome shotgun (WGS) entry which is preliminary data.</text>
</comment>
<organism evidence="2 3">
    <name type="scientific">Tritrichomonas musculus</name>
    <dbReference type="NCBI Taxonomy" id="1915356"/>
    <lineage>
        <taxon>Eukaryota</taxon>
        <taxon>Metamonada</taxon>
        <taxon>Parabasalia</taxon>
        <taxon>Tritrichomonadida</taxon>
        <taxon>Tritrichomonadidae</taxon>
        <taxon>Tritrichomonas</taxon>
    </lineage>
</organism>
<dbReference type="SUPFAM" id="SSF53474">
    <property type="entry name" value="alpha/beta-Hydrolases"/>
    <property type="match status" value="1"/>
</dbReference>
<dbReference type="EMBL" id="JAPFFF010000031">
    <property type="protein sequence ID" value="KAK8844941.1"/>
    <property type="molecule type" value="Genomic_DNA"/>
</dbReference>